<organism evidence="1 2">
    <name type="scientific">Palleronia sediminis</name>
    <dbReference type="NCBI Taxonomy" id="2547833"/>
    <lineage>
        <taxon>Bacteria</taxon>
        <taxon>Pseudomonadati</taxon>
        <taxon>Pseudomonadota</taxon>
        <taxon>Alphaproteobacteria</taxon>
        <taxon>Rhodobacterales</taxon>
        <taxon>Roseobacteraceae</taxon>
        <taxon>Palleronia</taxon>
    </lineage>
</organism>
<comment type="caution">
    <text evidence="1">The sequence shown here is derived from an EMBL/GenBank/DDBJ whole genome shotgun (WGS) entry which is preliminary data.</text>
</comment>
<dbReference type="Proteomes" id="UP000295701">
    <property type="component" value="Unassembled WGS sequence"/>
</dbReference>
<dbReference type="RefSeq" id="WP_133395845.1">
    <property type="nucleotide sequence ID" value="NZ_SNAA01000003.1"/>
</dbReference>
<name>A0A4R6AJI6_9RHOB</name>
<dbReference type="EMBL" id="SNAA01000003">
    <property type="protein sequence ID" value="TDL81896.1"/>
    <property type="molecule type" value="Genomic_DNA"/>
</dbReference>
<evidence type="ECO:0008006" key="3">
    <source>
        <dbReference type="Google" id="ProtNLM"/>
    </source>
</evidence>
<protein>
    <recommendedName>
        <fullName evidence="3">DUF3303 domain-containing protein</fullName>
    </recommendedName>
</protein>
<reference evidence="1 2" key="1">
    <citation type="submission" date="2019-03" db="EMBL/GenBank/DDBJ databases">
        <title>Primorskyibacter sp. SS33 isolated from sediments.</title>
        <authorList>
            <person name="Xunke S."/>
        </authorList>
    </citation>
    <scope>NUCLEOTIDE SEQUENCE [LARGE SCALE GENOMIC DNA]</scope>
    <source>
        <strain evidence="1 2">SS33</strain>
    </source>
</reference>
<gene>
    <name evidence="1" type="ORF">E2L08_04385</name>
</gene>
<evidence type="ECO:0000313" key="1">
    <source>
        <dbReference type="EMBL" id="TDL81896.1"/>
    </source>
</evidence>
<evidence type="ECO:0000313" key="2">
    <source>
        <dbReference type="Proteomes" id="UP000295701"/>
    </source>
</evidence>
<accession>A0A4R6AJI6</accession>
<keyword evidence="2" id="KW-1185">Reference proteome</keyword>
<dbReference type="OrthoDB" id="7726846at2"/>
<proteinExistence type="predicted"/>
<dbReference type="AlphaFoldDB" id="A0A4R6AJI6"/>
<sequence length="83" mass="9464">MQLLLRFDTDDRAAFRTAYDASREDRDQAGLTQLQLWEETDAPDRVWALFAVTDRDRAAAWLAREGALDRHVAAMQAHFLATA</sequence>